<proteinExistence type="predicted"/>
<gene>
    <name evidence="2" type="ORF">R3P38DRAFT_3322441</name>
</gene>
<feature type="compositionally biased region" description="Basic and acidic residues" evidence="1">
    <location>
        <begin position="377"/>
        <end position="404"/>
    </location>
</feature>
<feature type="compositionally biased region" description="Low complexity" evidence="1">
    <location>
        <begin position="419"/>
        <end position="434"/>
    </location>
</feature>
<accession>A0AAW0ALC7</accession>
<dbReference type="EMBL" id="JAWWNJ010000058">
    <property type="protein sequence ID" value="KAK7013894.1"/>
    <property type="molecule type" value="Genomic_DNA"/>
</dbReference>
<protein>
    <submittedName>
        <fullName evidence="2">Uncharacterized protein</fullName>
    </submittedName>
</protein>
<evidence type="ECO:0000256" key="1">
    <source>
        <dbReference type="SAM" id="MobiDB-lite"/>
    </source>
</evidence>
<reference evidence="2 3" key="1">
    <citation type="journal article" date="2024" name="J Genomics">
        <title>Draft genome sequencing and assembly of Favolaschia claudopus CIRM-BRFM 2984 isolated from oak limbs.</title>
        <authorList>
            <person name="Navarro D."/>
            <person name="Drula E."/>
            <person name="Chaduli D."/>
            <person name="Cazenave R."/>
            <person name="Ahrendt S."/>
            <person name="Wang J."/>
            <person name="Lipzen A."/>
            <person name="Daum C."/>
            <person name="Barry K."/>
            <person name="Grigoriev I.V."/>
            <person name="Favel A."/>
            <person name="Rosso M.N."/>
            <person name="Martin F."/>
        </authorList>
    </citation>
    <scope>NUCLEOTIDE SEQUENCE [LARGE SCALE GENOMIC DNA]</scope>
    <source>
        <strain evidence="2 3">CIRM-BRFM 2984</strain>
    </source>
</reference>
<evidence type="ECO:0000313" key="2">
    <source>
        <dbReference type="EMBL" id="KAK7013894.1"/>
    </source>
</evidence>
<name>A0AAW0ALC7_9AGAR</name>
<feature type="region of interest" description="Disordered" evidence="1">
    <location>
        <begin position="360"/>
        <end position="443"/>
    </location>
</feature>
<dbReference type="Proteomes" id="UP001362999">
    <property type="component" value="Unassembled WGS sequence"/>
</dbReference>
<sequence>MEFQRVDRTGKKLQKHSSLLQRNLPPVIQNEEPINNNYTYGVEPPSQNLDNLLPFLPVPSRQMLARIGEAFGQAWFDGKESLRLPLHSDVVYPFWILTFWSRMLDAIDAKARWMSAEHWLHQTGQTTEEAQLKIQIRAMWSVTSWQEDLRYFASMRSRTLQDYVQTISWTGRIIEPCSPCYLYEQGLMRRNLDRGDNIRGIIRRLPPVIDGCRRPKYLARFGSWSQAGGQRKLYNVLYREPKHWTVAFVDFEEDGCRGRSTSLKAWAVGLGSTMIGNSQSRMNLVGATQTDGCSCGIILWRMKAFCDILQHALAMKIHRHPDNLDLTDTAQNLLAVHPDINDDLLNHQVSSTTDLDVGMEAHSSSTAGDCGALPPHEAGRETKAARGTKRRADTEVVEEREKKVAKTATDPTPAVPRHPIFSPGSFPTPSSSKPRNNDTTSSFVGISRAATKAREMKEKVKNGTFKASATKTVNFQNTCRSLDADCTFEPTCSRVQCSTCEQWKPMKEPYNTTRFKEHIQKGCEPPLPKPKVNTLNNFFTKSVGASKPRPLHPRPQKVSLPCPGLTARYDEQVGIYLSLTYSNGGGARSVEHYSEQLFEKSYMSLSKTAKQQIKAAQIHDHAWRNDTSKEIMATFSGKCLKTVDGLEELLAEDNRKSPERRWLDHFLSGRFTDDKVFKGLFEARMMALDREVKGLGKQNFKYSEDLDTFYTLLHIISPRAYREFAKVLPARSERSVKHKKSTSPRFPLGITAQTYQFVVKYCEDYGYPTGAPLSLAVDDTKLDAALRPLYDGVKQKWFIVGAVDGPIEVADVEELHATLEQLAKKPPQLATKIRLWTLQIPIPRVPPLVLAIMPLEPKVKGVQLAEWQIALMKGLILHGFRITASGGDGASVERDCQRRLAAASKRREFRIKHPDSSYPDIVVELWEMDGNVFVVFQDAKHGRKTFNNNIASGARGLVLGNHLVHYGQLHALVLEPDSPLYKRDWINRDRMDDNAAARITSADTLRQAAQNPSKNLGLVAYLFVFGDLTGAYQSRTMSHHERAKIAIRTRLFIQTWHQYLAKGGYSEARHFISKEAYDISQILINGILGLIVIHRDHLGDKTCPLLPWMVASEPNEHSFSDFTLQEAMCIVPTLRTTMQSATTHYPSDSDLSSAYLVAIEENNCLWSLLGIHPNEIEQQSEATQDILATAAEQLQAVIDSLKDVPDISRAGDSELDACVMARDLPTSNPERFAEIQKEISEAMNTRPTAFIALLEGIANKALAHEAQPPPPSKALLDISSSDLSPLVQLRRDHQTREERMGVRTYTGSDTYKNHKTGEEKPLTERQLLAQRMHSIIRRDQERSSSTGLNRTVRWTGATNKTGNAANGGACSKRTGSRRYQTPASCFQQSQLEAEMWGFVMVGAEIYLARVITMYSKNGGKAGSHSWVTVTDSIGSLSYLVVQLYQHSYRRQFKITNRNYTTLGTLHFSHLPSNSFLALLPQGSSSERVVEYRDHVEIGQAEQRIYEELDAETPFLAKAVAALNTVRRKGKADVNLVDVEEDDEEE</sequence>
<feature type="region of interest" description="Disordered" evidence="1">
    <location>
        <begin position="1357"/>
        <end position="1376"/>
    </location>
</feature>
<organism evidence="2 3">
    <name type="scientific">Favolaschia claudopus</name>
    <dbReference type="NCBI Taxonomy" id="2862362"/>
    <lineage>
        <taxon>Eukaryota</taxon>
        <taxon>Fungi</taxon>
        <taxon>Dikarya</taxon>
        <taxon>Basidiomycota</taxon>
        <taxon>Agaricomycotina</taxon>
        <taxon>Agaricomycetes</taxon>
        <taxon>Agaricomycetidae</taxon>
        <taxon>Agaricales</taxon>
        <taxon>Marasmiineae</taxon>
        <taxon>Mycenaceae</taxon>
        <taxon>Favolaschia</taxon>
    </lineage>
</organism>
<evidence type="ECO:0000313" key="3">
    <source>
        <dbReference type="Proteomes" id="UP001362999"/>
    </source>
</evidence>
<keyword evidence="3" id="KW-1185">Reference proteome</keyword>
<comment type="caution">
    <text evidence="2">The sequence shown here is derived from an EMBL/GenBank/DDBJ whole genome shotgun (WGS) entry which is preliminary data.</text>
</comment>